<reference evidence="4" key="1">
    <citation type="journal article" date="2021" name="Proc. Natl. Acad. Sci. U.S.A.">
        <title>A Catalog of Tens of Thousands of Viruses from Human Metagenomes Reveals Hidden Associations with Chronic Diseases.</title>
        <authorList>
            <person name="Tisza M.J."/>
            <person name="Buck C.B."/>
        </authorList>
    </citation>
    <scope>NUCLEOTIDE SEQUENCE</scope>
    <source>
        <strain evidence="4">Ctk251</strain>
    </source>
</reference>
<dbReference type="SUPFAM" id="SSF56349">
    <property type="entry name" value="DNA breaking-rejoining enzymes"/>
    <property type="match status" value="1"/>
</dbReference>
<evidence type="ECO:0000256" key="2">
    <source>
        <dbReference type="PROSITE-ProRule" id="PRU01248"/>
    </source>
</evidence>
<dbReference type="Pfam" id="PF14659">
    <property type="entry name" value="Phage_int_SAM_3"/>
    <property type="match status" value="1"/>
</dbReference>
<name>A0A8S5MSR2_9CAUD</name>
<protein>
    <submittedName>
        <fullName evidence="4">Integrase</fullName>
    </submittedName>
</protein>
<accession>A0A8S5MSR2</accession>
<dbReference type="PROSITE" id="PS51900">
    <property type="entry name" value="CB"/>
    <property type="match status" value="1"/>
</dbReference>
<proteinExistence type="predicted"/>
<dbReference type="Pfam" id="PF14657">
    <property type="entry name" value="Arm-DNA-bind_4"/>
    <property type="match status" value="1"/>
</dbReference>
<dbReference type="InterPro" id="IPR004107">
    <property type="entry name" value="Integrase_SAM-like_N"/>
</dbReference>
<dbReference type="Gene3D" id="1.10.150.130">
    <property type="match status" value="1"/>
</dbReference>
<dbReference type="GO" id="GO:0015074">
    <property type="term" value="P:DNA integration"/>
    <property type="evidence" value="ECO:0007669"/>
    <property type="project" value="InterPro"/>
</dbReference>
<dbReference type="InterPro" id="IPR010998">
    <property type="entry name" value="Integrase_recombinase_N"/>
</dbReference>
<sequence>MAYITKRGKVWQVRHSRRRKKIVQQPDGSYKVDYVLEQVSKSGFKTKRTAQEYAAQLELESAKGYDITANPSFAEYFEDWYIETKKDKIRNTTLVKYIQDSKRLYDYFGFEKLKKIKRIDYQRFMNTLDLAPDSIQ</sequence>
<evidence type="ECO:0000313" key="4">
    <source>
        <dbReference type="EMBL" id="DAD85284.1"/>
    </source>
</evidence>
<keyword evidence="1 2" id="KW-0238">DNA-binding</keyword>
<feature type="domain" description="Core-binding (CB)" evidence="3">
    <location>
        <begin position="71"/>
        <end position="136"/>
    </location>
</feature>
<dbReference type="GO" id="GO:0003677">
    <property type="term" value="F:DNA binding"/>
    <property type="evidence" value="ECO:0007669"/>
    <property type="project" value="UniProtKB-UniRule"/>
</dbReference>
<evidence type="ECO:0000256" key="1">
    <source>
        <dbReference type="ARBA" id="ARBA00023125"/>
    </source>
</evidence>
<evidence type="ECO:0000259" key="3">
    <source>
        <dbReference type="PROSITE" id="PS51900"/>
    </source>
</evidence>
<dbReference type="InterPro" id="IPR011010">
    <property type="entry name" value="DNA_brk_join_enz"/>
</dbReference>
<dbReference type="InterPro" id="IPR028259">
    <property type="entry name" value="AP2-like_int_N"/>
</dbReference>
<organism evidence="4">
    <name type="scientific">Myoviridae sp. ctk251</name>
    <dbReference type="NCBI Taxonomy" id="2826689"/>
    <lineage>
        <taxon>Viruses</taxon>
        <taxon>Duplodnaviria</taxon>
        <taxon>Heunggongvirae</taxon>
        <taxon>Uroviricota</taxon>
        <taxon>Caudoviricetes</taxon>
    </lineage>
</organism>
<dbReference type="EMBL" id="BK014979">
    <property type="protein sequence ID" value="DAD85284.1"/>
    <property type="molecule type" value="Genomic_DNA"/>
</dbReference>
<dbReference type="InterPro" id="IPR044068">
    <property type="entry name" value="CB"/>
</dbReference>